<reference evidence="2" key="1">
    <citation type="submission" date="2014-06" db="EMBL/GenBank/DDBJ databases">
        <authorList>
            <person name="Urmite Genomes Urmite Genomes"/>
        </authorList>
    </citation>
    <scope>NUCLEOTIDE SEQUENCE</scope>
</reference>
<dbReference type="PATRIC" id="fig|545.12.peg.3688"/>
<dbReference type="InterPro" id="IPR014819">
    <property type="entry name" value="PriCT_2"/>
</dbReference>
<accession>A0A078LJJ2</accession>
<protein>
    <recommendedName>
        <fullName evidence="1">DNA primase/polymerase bifunctional N-terminal domain-containing protein</fullName>
    </recommendedName>
</protein>
<dbReference type="Pfam" id="PF09250">
    <property type="entry name" value="Prim-Pol"/>
    <property type="match status" value="1"/>
</dbReference>
<dbReference type="CDD" id="cd04859">
    <property type="entry name" value="Prim_Pol"/>
    <property type="match status" value="1"/>
</dbReference>
<sequence length="901" mass="99542">MSNKHSIIEAAIALAKQHIPVHPLKAGTKLPVNKGWSSSPILSVNEVENQVPTWAVKNYNLGMRTGYPLDDDSILLVVDIDIHGTTLTEDMKNELNNQLRTFGLDPNNPTVITGSGKYSCHYYVSFTDQDLATQVGAAKTLSKSTFCNDDGKPCWIIELLGKGKQVVCPPSIHPDTGKHYTSINDTIIKAPEPLVHSLRTILANKPVLCHNIMLSDISEDMQTIFHQCFDKAMDSFTDVEKLKSALNTISADCDYVTWRNVVWSIRSHNIMDSESIARDWSKSSRKYNEDEFTILWKSYAPTGGIGAGTLYYIATQHGWAGYEKKAVSQTVQPVPNSNQCPCFRVFDSKVYHSTDNYCAGVWHFYSNENEVKGELVCSPVTIDAITCDTSERNFGRLLTITNPLGKKQKWAMPMELLSGNGEPVRAILLSFGVKISSNKLLNMYLSGAVPDKKIRCTPQLGWFEDVFVMPDITYGIHKQNEIVFQSTDDPINIYSNGGTIEEWRNNIAALAVGNSLLTTAICCAFSGPLIEPCHAESGGLHFYGDSSTGKTTLVQVACSVWGSPNYMRSWRATANGIEGAASMFNGTLLALDEISECNPREVGQIIYALGNGQGKQRASKRGTARAIAHWKTAVISSGELTTAATIQLSGENAKAGQSVRLVDISAQRIHGAWDNLHHFNSGAELSEHLKAQSKINYGVTGRTFLSRLVNGKLKLSTHFHKFESLKEFNPANASGQARRVARRFALLALAGELATKFGLTGWEAGYATNTMISMFQSWLTSVGNAPLEGQSILQQVRDFVERYSDSRFSSKEGYSSNRFINERAGWWDESPTGGKVYLFTSAGFREATRGYDFKRSIKALTEAGILKLQENNQSGGIRVRIEGQQYRVYPICFCDAENNKD</sequence>
<feature type="domain" description="DNA primase/polymerase bifunctional N-terminal" evidence="1">
    <location>
        <begin position="11"/>
        <end position="194"/>
    </location>
</feature>
<proteinExistence type="predicted"/>
<dbReference type="Pfam" id="PF08707">
    <property type="entry name" value="PriCT_2"/>
    <property type="match status" value="1"/>
</dbReference>
<dbReference type="SUPFAM" id="SSF56747">
    <property type="entry name" value="Prim-pol domain"/>
    <property type="match status" value="1"/>
</dbReference>
<dbReference type="InterPro" id="IPR015330">
    <property type="entry name" value="DNA_primase/pol_bifunc_N"/>
</dbReference>
<evidence type="ECO:0000259" key="1">
    <source>
        <dbReference type="SMART" id="SM00943"/>
    </source>
</evidence>
<organism evidence="2">
    <name type="scientific">Citrobacter koseri</name>
    <name type="common">Citrobacter diversus</name>
    <dbReference type="NCBI Taxonomy" id="545"/>
    <lineage>
        <taxon>Bacteria</taxon>
        <taxon>Pseudomonadati</taxon>
        <taxon>Pseudomonadota</taxon>
        <taxon>Gammaproteobacteria</taxon>
        <taxon>Enterobacterales</taxon>
        <taxon>Enterobacteriaceae</taxon>
        <taxon>Citrobacter</taxon>
    </lineage>
</organism>
<name>A0A078LJJ2_CITKO</name>
<dbReference type="Pfam" id="PF06048">
    <property type="entry name" value="DUF927"/>
    <property type="match status" value="1"/>
</dbReference>
<dbReference type="InterPro" id="IPR009270">
    <property type="entry name" value="DUF927"/>
</dbReference>
<gene>
    <name evidence="2" type="ORF">BN1086_03683</name>
</gene>
<dbReference type="GO" id="GO:0016817">
    <property type="term" value="F:hydrolase activity, acting on acid anhydrides"/>
    <property type="evidence" value="ECO:0007669"/>
    <property type="project" value="InterPro"/>
</dbReference>
<dbReference type="AlphaFoldDB" id="A0A078LJJ2"/>
<evidence type="ECO:0000313" key="2">
    <source>
        <dbReference type="EMBL" id="CDZ85472.1"/>
    </source>
</evidence>
<dbReference type="SMART" id="SM00943">
    <property type="entry name" value="Prim-Pol"/>
    <property type="match status" value="1"/>
</dbReference>
<dbReference type="EMBL" id="LK931336">
    <property type="protein sequence ID" value="CDZ85472.1"/>
    <property type="molecule type" value="Genomic_DNA"/>
</dbReference>